<reference evidence="2" key="3">
    <citation type="submission" date="2018-08" db="UniProtKB">
        <authorList>
            <consortium name="EnsemblPlants"/>
        </authorList>
    </citation>
    <scope>IDENTIFICATION</scope>
    <source>
        <strain evidence="2">cv. Bd21</strain>
    </source>
</reference>
<keyword evidence="3" id="KW-1185">Reference proteome</keyword>
<evidence type="ECO:0000313" key="3">
    <source>
        <dbReference type="Proteomes" id="UP000008810"/>
    </source>
</evidence>
<dbReference type="Gramene" id="KQK09623">
    <property type="protein sequence ID" value="KQK09623"/>
    <property type="gene ID" value="BRADI_2g49190v3"/>
</dbReference>
<sequence length="224" mass="24355">MASINHVGDWVGVEVVPPSCAASGASLLMYQQLFIYPLINKVLGHVRSSQIAAVLCIPSPFAYPYMKYLSEPGLSILLNIVSFIKNNLVSGPKRSSKRIGHDSNVLFQGSCSGSSEVPNEQCVTSVKYTGFTNAPLLVNLMDEASEPCQMYCSLGRRNTSMLSSFQESSKQQGYGLMLLVLQYVDPYSGYDISDAAATSSTAPSNAVLPRGYRRQALLPTHLRM</sequence>
<reference evidence="1 2" key="1">
    <citation type="journal article" date="2010" name="Nature">
        <title>Genome sequencing and analysis of the model grass Brachypodium distachyon.</title>
        <authorList>
            <consortium name="International Brachypodium Initiative"/>
        </authorList>
    </citation>
    <scope>NUCLEOTIDE SEQUENCE [LARGE SCALE GENOMIC DNA]</scope>
    <source>
        <strain evidence="1 2">Bd21</strain>
    </source>
</reference>
<dbReference type="InParanoid" id="I1HRB1"/>
<gene>
    <name evidence="1" type="ORF">BRADI_2g49190v3</name>
</gene>
<evidence type="ECO:0000313" key="1">
    <source>
        <dbReference type="EMBL" id="KQK09623.1"/>
    </source>
</evidence>
<protein>
    <submittedName>
        <fullName evidence="1 2">Uncharacterized protein</fullName>
    </submittedName>
</protein>
<evidence type="ECO:0000313" key="2">
    <source>
        <dbReference type="EnsemblPlants" id="KQK09623"/>
    </source>
</evidence>
<dbReference type="OrthoDB" id="10262656at2759"/>
<accession>I1HRB1</accession>
<dbReference type="EnsemblPlants" id="KQK09623">
    <property type="protein sequence ID" value="KQK09623"/>
    <property type="gene ID" value="BRADI_2g49190v3"/>
</dbReference>
<proteinExistence type="predicted"/>
<name>I1HRB1_BRADI</name>
<organism evidence="1">
    <name type="scientific">Brachypodium distachyon</name>
    <name type="common">Purple false brome</name>
    <name type="synonym">Trachynia distachya</name>
    <dbReference type="NCBI Taxonomy" id="15368"/>
    <lineage>
        <taxon>Eukaryota</taxon>
        <taxon>Viridiplantae</taxon>
        <taxon>Streptophyta</taxon>
        <taxon>Embryophyta</taxon>
        <taxon>Tracheophyta</taxon>
        <taxon>Spermatophyta</taxon>
        <taxon>Magnoliopsida</taxon>
        <taxon>Liliopsida</taxon>
        <taxon>Poales</taxon>
        <taxon>Poaceae</taxon>
        <taxon>BOP clade</taxon>
        <taxon>Pooideae</taxon>
        <taxon>Stipodae</taxon>
        <taxon>Brachypodieae</taxon>
        <taxon>Brachypodium</taxon>
    </lineage>
</organism>
<dbReference type="AlphaFoldDB" id="I1HRB1"/>
<reference evidence="1" key="2">
    <citation type="submission" date="2017-06" db="EMBL/GenBank/DDBJ databases">
        <title>WGS assembly of Brachypodium distachyon.</title>
        <authorList>
            <consortium name="The International Brachypodium Initiative"/>
            <person name="Lucas S."/>
            <person name="Harmon-Smith M."/>
            <person name="Lail K."/>
            <person name="Tice H."/>
            <person name="Grimwood J."/>
            <person name="Bruce D."/>
            <person name="Barry K."/>
            <person name="Shu S."/>
            <person name="Lindquist E."/>
            <person name="Wang M."/>
            <person name="Pitluck S."/>
            <person name="Vogel J.P."/>
            <person name="Garvin D.F."/>
            <person name="Mockler T.C."/>
            <person name="Schmutz J."/>
            <person name="Rokhsar D."/>
            <person name="Bevan M.W."/>
        </authorList>
    </citation>
    <scope>NUCLEOTIDE SEQUENCE</scope>
    <source>
        <strain evidence="1">Bd21</strain>
    </source>
</reference>
<dbReference type="Proteomes" id="UP000008810">
    <property type="component" value="Chromosome 2"/>
</dbReference>
<dbReference type="HOGENOM" id="CLU_1236546_0_0_1"/>
<dbReference type="EMBL" id="CM000881">
    <property type="protein sequence ID" value="KQK09623.1"/>
    <property type="molecule type" value="Genomic_DNA"/>
</dbReference>